<keyword evidence="4" id="KW-1185">Reference proteome</keyword>
<dbReference type="CDD" id="cd09279">
    <property type="entry name" value="RNase_HI_like"/>
    <property type="match status" value="1"/>
</dbReference>
<dbReference type="InterPro" id="IPR043128">
    <property type="entry name" value="Rev_trsase/Diguanyl_cyclase"/>
</dbReference>
<dbReference type="InterPro" id="IPR001584">
    <property type="entry name" value="Integrase_cat-core"/>
</dbReference>
<dbReference type="InterPro" id="IPR036397">
    <property type="entry name" value="RNaseH_sf"/>
</dbReference>
<dbReference type="Gramene" id="OMP00134">
    <property type="protein sequence ID" value="OMP00134"/>
    <property type="gene ID" value="CCACVL1_03457"/>
</dbReference>
<dbReference type="Gene3D" id="3.30.420.10">
    <property type="entry name" value="Ribonuclease H-like superfamily/Ribonuclease H"/>
    <property type="match status" value="2"/>
</dbReference>
<dbReference type="GO" id="GO:0004523">
    <property type="term" value="F:RNA-DNA hybrid ribonuclease activity"/>
    <property type="evidence" value="ECO:0007669"/>
    <property type="project" value="InterPro"/>
</dbReference>
<accession>A0A1R3JZ78</accession>
<dbReference type="EMBL" id="AWWV01006700">
    <property type="protein sequence ID" value="OMP00134.1"/>
    <property type="molecule type" value="Genomic_DNA"/>
</dbReference>
<evidence type="ECO:0000313" key="4">
    <source>
        <dbReference type="Proteomes" id="UP000188268"/>
    </source>
</evidence>
<sequence length="838" mass="94757">MSLWARVHWKQRSGGLSLWRRQRCCLEEKKVNRRRKRKYKEKRIAEREKTKRDSSKKGRFGSWLLVEQQRRCWSWRRSAGFETWKLGFDRIEGSDPPDLHVATPTNVKELKSFLGRLSYIRRFIPGLAASTTIFTPLLRKGEPYEWEHHHEEAFIHLKKQLQNLPTVQSSAAGKPLRLYLAMTDIAIGGLLAQHYFLAHEIHLITKSNQIRYILAKPSLSGRLANWLLQLSQYSISCHNPSAIKGQVVAYLLAQFPGDDSAALSKEIPGMEEQVLTAESVQYHTLYFDGSSTAEGGGAGIVILDEKSQAFTSSYKLDFPCSNNVAEYEAYLIGLLAAKEKGIKYLRVKGDSNLVISQVNGEFALKEPTLAPYRAMERELEKLFETFEIVHIQRGENRHADSLVTLGSKLIFFGNSAQFEVVTRVSPVTDQPKQGPTAEKEDWRSPIKKALLSDDSPSIKELKDYILINGELYRRMPRGILPDMRKEASTVQQGYASCNPTFGDKECLALDAAGDWRANLGILIHGVLPQDTKKAYALRRSAVRFFVDNGILFRKGFTGEPLRCLSAAEAIKVMAEIHSGDCGEYQGKKKLYQQLISCGYYWPQMKKVSKEYVKRCSTCQFHGGMIHTHPSVLQDIQTPWPFNTWGLDLIGPIHLASDGKIWILLATKYFTKWVEVEALGKATGPAVSRFIKEAIICRFGAPHRIITDNGTPFVNQHVGKLLDDYEIRHRRSTAYYPQGNGQAEATNKVLLKILSKMVYEYKKGWTTHLPDALWAYRVHLRSSTGFSPYSLVYGAEAILPVKIIKPTARVLASTNLDSSLAICGGQRLVELEAVDEIRE</sequence>
<reference evidence="3 4" key="1">
    <citation type="submission" date="2013-09" db="EMBL/GenBank/DDBJ databases">
        <title>Corchorus capsularis genome sequencing.</title>
        <authorList>
            <person name="Alam M."/>
            <person name="Haque M.S."/>
            <person name="Islam M.S."/>
            <person name="Emdad E.M."/>
            <person name="Islam M.M."/>
            <person name="Ahmed B."/>
            <person name="Halim A."/>
            <person name="Hossen Q.M.M."/>
            <person name="Hossain M.Z."/>
            <person name="Ahmed R."/>
            <person name="Khan M.M."/>
            <person name="Islam R."/>
            <person name="Rashid M.M."/>
            <person name="Khan S.A."/>
            <person name="Rahman M.S."/>
            <person name="Alam M."/>
        </authorList>
    </citation>
    <scope>NUCLEOTIDE SEQUENCE [LARGE SCALE GENOMIC DNA]</scope>
    <source>
        <strain evidence="4">cv. CVL-1</strain>
        <tissue evidence="3">Whole seedling</tissue>
    </source>
</reference>
<dbReference type="GO" id="GO:0015074">
    <property type="term" value="P:DNA integration"/>
    <property type="evidence" value="ECO:0007669"/>
    <property type="project" value="InterPro"/>
</dbReference>
<gene>
    <name evidence="3" type="ORF">CCACVL1_03457</name>
</gene>
<name>A0A1R3JZ78_COCAP</name>
<dbReference type="PROSITE" id="PS50879">
    <property type="entry name" value="RNASE_H_1"/>
    <property type="match status" value="1"/>
</dbReference>
<dbReference type="PANTHER" id="PTHR48475:SF1">
    <property type="entry name" value="RNASE H TYPE-1 DOMAIN-CONTAINING PROTEIN"/>
    <property type="match status" value="1"/>
</dbReference>
<evidence type="ECO:0000259" key="2">
    <source>
        <dbReference type="PROSITE" id="PS50994"/>
    </source>
</evidence>
<dbReference type="Pfam" id="PF17921">
    <property type="entry name" value="Integrase_H2C2"/>
    <property type="match status" value="1"/>
</dbReference>
<dbReference type="OMA" id="HYFLAHE"/>
<dbReference type="InterPro" id="IPR002156">
    <property type="entry name" value="RNaseH_domain"/>
</dbReference>
<dbReference type="Pfam" id="PF00665">
    <property type="entry name" value="rve"/>
    <property type="match status" value="1"/>
</dbReference>
<dbReference type="Pfam" id="PF13456">
    <property type="entry name" value="RVT_3"/>
    <property type="match status" value="1"/>
</dbReference>
<feature type="domain" description="RNase H type-1" evidence="1">
    <location>
        <begin position="279"/>
        <end position="408"/>
    </location>
</feature>
<dbReference type="Proteomes" id="UP000188268">
    <property type="component" value="Unassembled WGS sequence"/>
</dbReference>
<dbReference type="SUPFAM" id="SSF56672">
    <property type="entry name" value="DNA/RNA polymerases"/>
    <property type="match status" value="1"/>
</dbReference>
<dbReference type="PANTHER" id="PTHR48475">
    <property type="entry name" value="RIBONUCLEASE H"/>
    <property type="match status" value="1"/>
</dbReference>
<dbReference type="InterPro" id="IPR041588">
    <property type="entry name" value="Integrase_H2C2"/>
</dbReference>
<dbReference type="AlphaFoldDB" id="A0A1R3JZ78"/>
<protein>
    <submittedName>
        <fullName evidence="3">Integrase, catalytic core</fullName>
    </submittedName>
</protein>
<organism evidence="3 4">
    <name type="scientific">Corchorus capsularis</name>
    <name type="common">Jute</name>
    <dbReference type="NCBI Taxonomy" id="210143"/>
    <lineage>
        <taxon>Eukaryota</taxon>
        <taxon>Viridiplantae</taxon>
        <taxon>Streptophyta</taxon>
        <taxon>Embryophyta</taxon>
        <taxon>Tracheophyta</taxon>
        <taxon>Spermatophyta</taxon>
        <taxon>Magnoliopsida</taxon>
        <taxon>eudicotyledons</taxon>
        <taxon>Gunneridae</taxon>
        <taxon>Pentapetalae</taxon>
        <taxon>rosids</taxon>
        <taxon>malvids</taxon>
        <taxon>Malvales</taxon>
        <taxon>Malvaceae</taxon>
        <taxon>Grewioideae</taxon>
        <taxon>Apeibeae</taxon>
        <taxon>Corchorus</taxon>
    </lineage>
</organism>
<dbReference type="SUPFAM" id="SSF53098">
    <property type="entry name" value="Ribonuclease H-like"/>
    <property type="match status" value="2"/>
</dbReference>
<dbReference type="InterPro" id="IPR012337">
    <property type="entry name" value="RNaseH-like_sf"/>
</dbReference>
<dbReference type="InterPro" id="IPR043502">
    <property type="entry name" value="DNA/RNA_pol_sf"/>
</dbReference>
<proteinExistence type="predicted"/>
<evidence type="ECO:0000259" key="1">
    <source>
        <dbReference type="PROSITE" id="PS50879"/>
    </source>
</evidence>
<evidence type="ECO:0000313" key="3">
    <source>
        <dbReference type="EMBL" id="OMP00134.1"/>
    </source>
</evidence>
<comment type="caution">
    <text evidence="3">The sequence shown here is derived from an EMBL/GenBank/DDBJ whole genome shotgun (WGS) entry which is preliminary data.</text>
</comment>
<dbReference type="GO" id="GO:0003676">
    <property type="term" value="F:nucleic acid binding"/>
    <property type="evidence" value="ECO:0007669"/>
    <property type="project" value="InterPro"/>
</dbReference>
<dbReference type="Gene3D" id="1.10.340.70">
    <property type="match status" value="1"/>
</dbReference>
<dbReference type="OrthoDB" id="978246at2759"/>
<feature type="domain" description="Integrase catalytic" evidence="2">
    <location>
        <begin position="636"/>
        <end position="795"/>
    </location>
</feature>
<dbReference type="Gene3D" id="3.30.70.270">
    <property type="match status" value="1"/>
</dbReference>
<dbReference type="PROSITE" id="PS50994">
    <property type="entry name" value="INTEGRASE"/>
    <property type="match status" value="1"/>
</dbReference>